<dbReference type="HOGENOM" id="CLU_027128_6_3_4"/>
<dbReference type="PROSITE" id="PS51257">
    <property type="entry name" value="PROKAR_LIPOPROTEIN"/>
    <property type="match status" value="1"/>
</dbReference>
<dbReference type="KEGG" id="app:CAP2UW1_1478"/>
<dbReference type="STRING" id="522306.CAP2UW1_1478"/>
<evidence type="ECO:0000256" key="3">
    <source>
        <dbReference type="SAM" id="SignalP"/>
    </source>
</evidence>
<feature type="chain" id="PRO_5002984167" evidence="3">
    <location>
        <begin position="20"/>
        <end position="368"/>
    </location>
</feature>
<dbReference type="InterPro" id="IPR028081">
    <property type="entry name" value="Leu-bd"/>
</dbReference>
<evidence type="ECO:0000259" key="4">
    <source>
        <dbReference type="Pfam" id="PF13458"/>
    </source>
</evidence>
<dbReference type="SUPFAM" id="SSF53822">
    <property type="entry name" value="Periplasmic binding protein-like I"/>
    <property type="match status" value="1"/>
</dbReference>
<dbReference type="eggNOG" id="COG0683">
    <property type="taxonomic scope" value="Bacteria"/>
</dbReference>
<dbReference type="InterPro" id="IPR051010">
    <property type="entry name" value="BCAA_transport"/>
</dbReference>
<reference evidence="5" key="2">
    <citation type="submission" date="2009-09" db="EMBL/GenBank/DDBJ databases">
        <title>Complete sequence of chromosome of Candidatus Accumulibacter phosphatis clade IIA str. UW-1.</title>
        <authorList>
            <consortium name="US DOE Joint Genome Institute"/>
            <person name="Martin H.G."/>
            <person name="Ivanova N."/>
            <person name="Kunin V."/>
            <person name="Warnecke F."/>
            <person name="Barry K."/>
            <person name="He S."/>
            <person name="Salamov A."/>
            <person name="Szeto E."/>
            <person name="Dalin E."/>
            <person name="Pangilinan J.L."/>
            <person name="Lapidus A."/>
            <person name="Lowry S."/>
            <person name="Kyrpides N.C."/>
            <person name="McMahon K.D."/>
            <person name="Hugenholtz P."/>
        </authorList>
    </citation>
    <scope>NUCLEOTIDE SEQUENCE [LARGE SCALE GENOMIC DNA]</scope>
    <source>
        <strain evidence="5">UW-1</strain>
    </source>
</reference>
<feature type="signal peptide" evidence="3">
    <location>
        <begin position="1"/>
        <end position="19"/>
    </location>
</feature>
<dbReference type="EMBL" id="CP001715">
    <property type="protein sequence ID" value="ACV34793.1"/>
    <property type="molecule type" value="Genomic_DNA"/>
</dbReference>
<feature type="domain" description="Leucine-binding protein" evidence="4">
    <location>
        <begin position="26"/>
        <end position="362"/>
    </location>
</feature>
<keyword evidence="2 3" id="KW-0732">Signal</keyword>
<proteinExistence type="inferred from homology"/>
<dbReference type="AlphaFoldDB" id="C7RT50"/>
<dbReference type="PANTHER" id="PTHR30483">
    <property type="entry name" value="LEUCINE-SPECIFIC-BINDING PROTEIN"/>
    <property type="match status" value="1"/>
</dbReference>
<gene>
    <name evidence="5" type="ordered locus">CAP2UW1_1478</name>
</gene>
<evidence type="ECO:0000256" key="2">
    <source>
        <dbReference type="ARBA" id="ARBA00022729"/>
    </source>
</evidence>
<evidence type="ECO:0000313" key="5">
    <source>
        <dbReference type="EMBL" id="ACV34793.1"/>
    </source>
</evidence>
<comment type="similarity">
    <text evidence="1">Belongs to the leucine-binding protein family.</text>
</comment>
<sequence length="368" mass="39876" precursor="true">MSRCWALVGLLCAGALALAGCDEQPPLRVGFLAELTGRSSDLAEAGRNGVLMSIESARDSKLLKGRRVDVLIRDTGADASSAQKAAEDLVAAGVDVIIGPMTSGMVPPVQSVTENAGILLVSPSATATQFYGKDDLLVRINWTTRDNGSNYARHYHAKGLRRLSVAVNENNRVFADSWLAEFRVVFESLGGTISASHYFDSAAENYRDLVDRLLAPQPDGLLLIGNSVDVPRLAQQAYKFRPGIPMIAAEWAATSQLIELGGRSVEGLMLVQNYDQDDTSPRYVAFRDAYAKRFGKPPVFASVLGHDAASVVMGALARRPNDMTVKDAVLKFGPYQGLQQEVLFDANGDAQRTAHFMVVRDGRFVRDK</sequence>
<dbReference type="Pfam" id="PF13458">
    <property type="entry name" value="Peripla_BP_6"/>
    <property type="match status" value="1"/>
</dbReference>
<name>C7RT50_ACCRE</name>
<dbReference type="Gene3D" id="3.40.50.2300">
    <property type="match status" value="2"/>
</dbReference>
<protein>
    <submittedName>
        <fullName evidence="5">Extracellular ligand-binding receptor</fullName>
    </submittedName>
</protein>
<reference evidence="5" key="1">
    <citation type="submission" date="2009-08" db="EMBL/GenBank/DDBJ databases">
        <authorList>
            <consortium name="US DOE Joint Genome Institute"/>
            <person name="Lucas S."/>
            <person name="Copeland A."/>
            <person name="Lapidus A."/>
            <person name="Glavina del Rio T."/>
            <person name="Dalin E."/>
            <person name="Tice H."/>
            <person name="Bruce D."/>
            <person name="Barry K."/>
            <person name="Pitluck S."/>
            <person name="Lowry S."/>
            <person name="Larimer F."/>
            <person name="Land M."/>
            <person name="Hauser L."/>
            <person name="Kyrpides N."/>
            <person name="Ivanova N."/>
            <person name="McMahon K.D."/>
            <person name="Hugenholtz P."/>
        </authorList>
    </citation>
    <scope>NUCLEOTIDE SEQUENCE</scope>
    <source>
        <strain evidence="5">UW-1</strain>
    </source>
</reference>
<organism evidence="5">
    <name type="scientific">Accumulibacter regalis</name>
    <dbReference type="NCBI Taxonomy" id="522306"/>
    <lineage>
        <taxon>Bacteria</taxon>
        <taxon>Pseudomonadati</taxon>
        <taxon>Pseudomonadota</taxon>
        <taxon>Betaproteobacteria</taxon>
        <taxon>Candidatus Accumulibacter</taxon>
    </lineage>
</organism>
<accession>C7RT50</accession>
<keyword evidence="5" id="KW-0675">Receptor</keyword>
<dbReference type="OrthoDB" id="9794826at2"/>
<dbReference type="InterPro" id="IPR028082">
    <property type="entry name" value="Peripla_BP_I"/>
</dbReference>
<evidence type="ECO:0000256" key="1">
    <source>
        <dbReference type="ARBA" id="ARBA00010062"/>
    </source>
</evidence>
<dbReference type="PANTHER" id="PTHR30483:SF6">
    <property type="entry name" value="PERIPLASMIC BINDING PROTEIN OF ABC TRANSPORTER FOR NATURAL AMINO ACIDS"/>
    <property type="match status" value="1"/>
</dbReference>